<evidence type="ECO:0000256" key="1">
    <source>
        <dbReference type="SAM" id="Phobius"/>
    </source>
</evidence>
<keyword evidence="1" id="KW-0472">Membrane</keyword>
<dbReference type="EMBL" id="LR796235">
    <property type="protein sequence ID" value="CAB4129974.1"/>
    <property type="molecule type" value="Genomic_DNA"/>
</dbReference>
<organism evidence="2">
    <name type="scientific">uncultured Caudovirales phage</name>
    <dbReference type="NCBI Taxonomy" id="2100421"/>
    <lineage>
        <taxon>Viruses</taxon>
        <taxon>Duplodnaviria</taxon>
        <taxon>Heunggongvirae</taxon>
        <taxon>Uroviricota</taxon>
        <taxon>Caudoviricetes</taxon>
        <taxon>Peduoviridae</taxon>
        <taxon>Maltschvirus</taxon>
        <taxon>Maltschvirus maltsch</taxon>
    </lineage>
</organism>
<reference evidence="2" key="1">
    <citation type="submission" date="2020-04" db="EMBL/GenBank/DDBJ databases">
        <authorList>
            <person name="Chiriac C."/>
            <person name="Salcher M."/>
            <person name="Ghai R."/>
            <person name="Kavagutti S V."/>
        </authorList>
    </citation>
    <scope>NUCLEOTIDE SEQUENCE</scope>
</reference>
<accession>A0A6J5L6J7</accession>
<keyword evidence="1" id="KW-0812">Transmembrane</keyword>
<sequence>MGHAIVVIFSWVFFISISALLVLILGTYLADTFKDSRFDKWWRRHIIDDIPEELED</sequence>
<keyword evidence="1" id="KW-1133">Transmembrane helix</keyword>
<protein>
    <submittedName>
        <fullName evidence="2">Uncharacterized protein</fullName>
    </submittedName>
</protein>
<gene>
    <name evidence="2" type="ORF">UFOVP117_192</name>
</gene>
<proteinExistence type="predicted"/>
<name>A0A6J5L6J7_9CAUD</name>
<evidence type="ECO:0000313" key="2">
    <source>
        <dbReference type="EMBL" id="CAB4129974.1"/>
    </source>
</evidence>
<feature type="transmembrane region" description="Helical" evidence="1">
    <location>
        <begin position="6"/>
        <end position="30"/>
    </location>
</feature>